<keyword evidence="6 7" id="KW-0472">Membrane</keyword>
<keyword evidence="4" id="KW-0378">Hydrolase</keyword>
<dbReference type="InterPro" id="IPR036938">
    <property type="entry name" value="PAP2/HPO_sf"/>
</dbReference>
<evidence type="ECO:0000256" key="7">
    <source>
        <dbReference type="SAM" id="Phobius"/>
    </source>
</evidence>
<evidence type="ECO:0000313" key="9">
    <source>
        <dbReference type="EMBL" id="UPU42946.1"/>
    </source>
</evidence>
<dbReference type="Proteomes" id="UP000831484">
    <property type="component" value="Chromosome"/>
</dbReference>
<dbReference type="AlphaFoldDB" id="A0AB38RDC1"/>
<evidence type="ECO:0000256" key="4">
    <source>
        <dbReference type="ARBA" id="ARBA00022801"/>
    </source>
</evidence>
<feature type="transmembrane region" description="Helical" evidence="7">
    <location>
        <begin position="182"/>
        <end position="199"/>
    </location>
</feature>
<evidence type="ECO:0000256" key="5">
    <source>
        <dbReference type="ARBA" id="ARBA00022989"/>
    </source>
</evidence>
<dbReference type="CDD" id="cd03392">
    <property type="entry name" value="PAP2_like_2"/>
    <property type="match status" value="1"/>
</dbReference>
<dbReference type="SMART" id="SM00014">
    <property type="entry name" value="acidPPc"/>
    <property type="match status" value="1"/>
</dbReference>
<proteinExistence type="predicted"/>
<feature type="transmembrane region" description="Helical" evidence="7">
    <location>
        <begin position="24"/>
        <end position="44"/>
    </location>
</feature>
<evidence type="ECO:0000313" key="10">
    <source>
        <dbReference type="Proteomes" id="UP000831484"/>
    </source>
</evidence>
<comment type="subcellular location">
    <subcellularLocation>
        <location evidence="1">Cell membrane</location>
        <topology evidence="1">Multi-pass membrane protein</topology>
    </subcellularLocation>
</comment>
<keyword evidence="2" id="KW-1003">Cell membrane</keyword>
<evidence type="ECO:0000256" key="1">
    <source>
        <dbReference type="ARBA" id="ARBA00004651"/>
    </source>
</evidence>
<evidence type="ECO:0000259" key="8">
    <source>
        <dbReference type="SMART" id="SM00014"/>
    </source>
</evidence>
<organism evidence="9 10">
    <name type="scientific">Rhodococcus qingshengii JCM 15477</name>
    <dbReference type="NCBI Taxonomy" id="1303681"/>
    <lineage>
        <taxon>Bacteria</taxon>
        <taxon>Bacillati</taxon>
        <taxon>Actinomycetota</taxon>
        <taxon>Actinomycetes</taxon>
        <taxon>Mycobacteriales</taxon>
        <taxon>Nocardiaceae</taxon>
        <taxon>Rhodococcus</taxon>
        <taxon>Rhodococcus erythropolis group</taxon>
    </lineage>
</organism>
<feature type="transmembrane region" description="Helical" evidence="7">
    <location>
        <begin position="211"/>
        <end position="233"/>
    </location>
</feature>
<dbReference type="SUPFAM" id="SSF48317">
    <property type="entry name" value="Acid phosphatase/Vanadium-dependent haloperoxidase"/>
    <property type="match status" value="1"/>
</dbReference>
<evidence type="ECO:0000256" key="6">
    <source>
        <dbReference type="ARBA" id="ARBA00023136"/>
    </source>
</evidence>
<reference evidence="10" key="1">
    <citation type="journal article" date="2022" name="Environ. Microbiol.">
        <title>Functional analysis, diversity, and distribution of carbendazim hydrolases MheI and CbmA, responsible for the initial step in carbendazim degradation.</title>
        <authorList>
            <person name="Zhang M."/>
            <person name="Bai X."/>
            <person name="Li Q."/>
            <person name="Zhang L."/>
            <person name="Zhu Q."/>
            <person name="Gao S."/>
            <person name="Ke Z."/>
            <person name="Jiang M."/>
            <person name="Hu J."/>
            <person name="Qiu J."/>
            <person name="Hong Q."/>
        </authorList>
    </citation>
    <scope>NUCLEOTIDE SEQUENCE [LARGE SCALE GENOMIC DNA]</scope>
    <source>
        <strain evidence="10">djl-6</strain>
    </source>
</reference>
<dbReference type="RefSeq" id="WP_139799837.1">
    <property type="nucleotide sequence ID" value="NZ_CP096563.1"/>
</dbReference>
<keyword evidence="10" id="KW-1185">Reference proteome</keyword>
<dbReference type="GO" id="GO:0005886">
    <property type="term" value="C:plasma membrane"/>
    <property type="evidence" value="ECO:0007669"/>
    <property type="project" value="UniProtKB-SubCell"/>
</dbReference>
<name>A0AB38RDC1_RHOSG</name>
<feature type="transmembrane region" description="Helical" evidence="7">
    <location>
        <begin position="107"/>
        <end position="131"/>
    </location>
</feature>
<feature type="transmembrane region" description="Helical" evidence="7">
    <location>
        <begin position="239"/>
        <end position="262"/>
    </location>
</feature>
<feature type="transmembrane region" description="Helical" evidence="7">
    <location>
        <begin position="65"/>
        <end position="87"/>
    </location>
</feature>
<dbReference type="Pfam" id="PF01569">
    <property type="entry name" value="PAP2"/>
    <property type="match status" value="1"/>
</dbReference>
<dbReference type="PANTHER" id="PTHR14969">
    <property type="entry name" value="SPHINGOSINE-1-PHOSPHATE PHOSPHOHYDROLASE"/>
    <property type="match status" value="1"/>
</dbReference>
<feature type="domain" description="Phosphatidic acid phosphatase type 2/haloperoxidase" evidence="8">
    <location>
        <begin position="140"/>
        <end position="254"/>
    </location>
</feature>
<evidence type="ECO:0000256" key="2">
    <source>
        <dbReference type="ARBA" id="ARBA00022475"/>
    </source>
</evidence>
<accession>A0AB38RDC1</accession>
<dbReference type="InterPro" id="IPR000326">
    <property type="entry name" value="PAP2/HPO"/>
</dbReference>
<sequence length="308" mass="31492">MSGTLDTVRVLVTEIRTESATAEVALWTISISVAAYVGAAIAGRKARARGADALSAAHGWGATRFAALVAMFALVTVQVSAAGWLTGADAATLDWYAAHRFGAATSVAVVITEVASPVGLAVIAVVTAALVSWRRRSWAPGVLIVGTVVAAAATSTVTKMIVGRPRPAEAAELVTWVDWSYPSGHVTGIVALAGALWVVDGARVRTTSTRVGVGAAAVFVVALVAGTGLYLNGCWLTDVIAGVLLGAAVATAASLVAAVFAVRHLPAASVPTDDLLRRTIADRPCLVSPDAAQWNQGIGHGRRPESTR</sequence>
<gene>
    <name evidence="9" type="ORF">M0639_28615</name>
</gene>
<evidence type="ECO:0000256" key="3">
    <source>
        <dbReference type="ARBA" id="ARBA00022692"/>
    </source>
</evidence>
<dbReference type="EMBL" id="CP096563">
    <property type="protein sequence ID" value="UPU42946.1"/>
    <property type="molecule type" value="Genomic_DNA"/>
</dbReference>
<dbReference type="PANTHER" id="PTHR14969:SF62">
    <property type="entry name" value="DECAPRENYLPHOSPHORYL-5-PHOSPHORIBOSE PHOSPHATASE RV3807C-RELATED"/>
    <property type="match status" value="1"/>
</dbReference>
<keyword evidence="3 7" id="KW-0812">Transmembrane</keyword>
<dbReference type="Gene3D" id="1.20.144.10">
    <property type="entry name" value="Phosphatidic acid phosphatase type 2/haloperoxidase"/>
    <property type="match status" value="2"/>
</dbReference>
<dbReference type="GO" id="GO:0016787">
    <property type="term" value="F:hydrolase activity"/>
    <property type="evidence" value="ECO:0007669"/>
    <property type="project" value="UniProtKB-KW"/>
</dbReference>
<protein>
    <submittedName>
        <fullName evidence="9">Phosphatase PAP2 family protein</fullName>
    </submittedName>
</protein>
<keyword evidence="5 7" id="KW-1133">Transmembrane helix</keyword>
<feature type="transmembrane region" description="Helical" evidence="7">
    <location>
        <begin position="138"/>
        <end position="162"/>
    </location>
</feature>